<dbReference type="Pfam" id="PF04893">
    <property type="entry name" value="Yip1"/>
    <property type="match status" value="1"/>
</dbReference>
<evidence type="ECO:0000313" key="7">
    <source>
        <dbReference type="EMBL" id="MBN2067385.1"/>
    </source>
</evidence>
<feature type="domain" description="Yip1" evidence="6">
    <location>
        <begin position="14"/>
        <end position="205"/>
    </location>
</feature>
<feature type="transmembrane region" description="Helical" evidence="5">
    <location>
        <begin position="144"/>
        <end position="167"/>
    </location>
</feature>
<reference evidence="7" key="1">
    <citation type="submission" date="2021-01" db="EMBL/GenBank/DDBJ databases">
        <title>Active Sulfur Cycling in an Early Earth Analoge.</title>
        <authorList>
            <person name="Hahn C.R."/>
            <person name="Youssef N.H."/>
            <person name="Elshahed M."/>
        </authorList>
    </citation>
    <scope>NUCLEOTIDE SEQUENCE</scope>
    <source>
        <strain evidence="7">Zod_Metabat.1151</strain>
    </source>
</reference>
<name>A0A939CA50_9ARCH</name>
<proteinExistence type="predicted"/>
<sequence length="229" mass="23806">MGKISIKLAALPVILLKPKQGFESVKESASLESGLVMALILAILYALVSTLELTLIESAGSIANLALAALITIILPMVGLLVFGWLSAKLAREVYKGTGDIGKTTCFLGYGAIVPLTLAIIRLAVIALTGVIPADVSGAVEYEVLSATVGKTAIMAGIAFFFLELIWKLYVNSHAVAAANKIPLYKGAVITILVGAISIMVVALIVGALFFFLNLAAPLNGISGYFAAI</sequence>
<evidence type="ECO:0000313" key="8">
    <source>
        <dbReference type="Proteomes" id="UP000809243"/>
    </source>
</evidence>
<dbReference type="Proteomes" id="UP000809243">
    <property type="component" value="Unassembled WGS sequence"/>
</dbReference>
<gene>
    <name evidence="7" type="ORF">JW744_02865</name>
</gene>
<dbReference type="InterPro" id="IPR006977">
    <property type="entry name" value="Yip1_dom"/>
</dbReference>
<feature type="transmembrane region" description="Helical" evidence="5">
    <location>
        <begin position="62"/>
        <end position="86"/>
    </location>
</feature>
<dbReference type="AlphaFoldDB" id="A0A939CA50"/>
<evidence type="ECO:0000256" key="1">
    <source>
        <dbReference type="ARBA" id="ARBA00004141"/>
    </source>
</evidence>
<dbReference type="GO" id="GO:0016020">
    <property type="term" value="C:membrane"/>
    <property type="evidence" value="ECO:0007669"/>
    <property type="project" value="UniProtKB-SubCell"/>
</dbReference>
<evidence type="ECO:0000256" key="4">
    <source>
        <dbReference type="ARBA" id="ARBA00023136"/>
    </source>
</evidence>
<evidence type="ECO:0000256" key="5">
    <source>
        <dbReference type="SAM" id="Phobius"/>
    </source>
</evidence>
<evidence type="ECO:0000259" key="6">
    <source>
        <dbReference type="Pfam" id="PF04893"/>
    </source>
</evidence>
<keyword evidence="3 5" id="KW-1133">Transmembrane helix</keyword>
<keyword evidence="2 5" id="KW-0812">Transmembrane</keyword>
<comment type="caution">
    <text evidence="7">The sequence shown here is derived from an EMBL/GenBank/DDBJ whole genome shotgun (WGS) entry which is preliminary data.</text>
</comment>
<keyword evidence="4 5" id="KW-0472">Membrane</keyword>
<organism evidence="7 8">
    <name type="scientific">Candidatus Iainarchaeum sp</name>
    <dbReference type="NCBI Taxonomy" id="3101447"/>
    <lineage>
        <taxon>Archaea</taxon>
        <taxon>Candidatus Iainarchaeota</taxon>
        <taxon>Candidatus Iainarchaeia</taxon>
        <taxon>Candidatus Iainarchaeales</taxon>
        <taxon>Candidatus Iainarchaeaceae</taxon>
        <taxon>Candidatus Iainarchaeum</taxon>
    </lineage>
</organism>
<feature type="transmembrane region" description="Helical" evidence="5">
    <location>
        <begin position="35"/>
        <end position="56"/>
    </location>
</feature>
<evidence type="ECO:0000256" key="2">
    <source>
        <dbReference type="ARBA" id="ARBA00022692"/>
    </source>
</evidence>
<protein>
    <submittedName>
        <fullName evidence="7">YIP1 family protein</fullName>
    </submittedName>
</protein>
<dbReference type="EMBL" id="JAFGDB010000045">
    <property type="protein sequence ID" value="MBN2067385.1"/>
    <property type="molecule type" value="Genomic_DNA"/>
</dbReference>
<evidence type="ECO:0000256" key="3">
    <source>
        <dbReference type="ARBA" id="ARBA00022989"/>
    </source>
</evidence>
<accession>A0A939CA50</accession>
<feature type="transmembrane region" description="Helical" evidence="5">
    <location>
        <begin position="107"/>
        <end position="132"/>
    </location>
</feature>
<feature type="transmembrane region" description="Helical" evidence="5">
    <location>
        <begin position="188"/>
        <end position="213"/>
    </location>
</feature>
<comment type="subcellular location">
    <subcellularLocation>
        <location evidence="1">Membrane</location>
        <topology evidence="1">Multi-pass membrane protein</topology>
    </subcellularLocation>
</comment>